<organism evidence="2 4">
    <name type="scientific">Capnocytophaga haemolytica</name>
    <dbReference type="NCBI Taxonomy" id="45243"/>
    <lineage>
        <taxon>Bacteria</taxon>
        <taxon>Pseudomonadati</taxon>
        <taxon>Bacteroidota</taxon>
        <taxon>Flavobacteriia</taxon>
        <taxon>Flavobacteriales</taxon>
        <taxon>Flavobacteriaceae</taxon>
        <taxon>Capnocytophaga</taxon>
    </lineage>
</organism>
<dbReference type="EMBL" id="CP014227">
    <property type="protein sequence ID" value="AMD84955.1"/>
    <property type="molecule type" value="Genomic_DNA"/>
</dbReference>
<dbReference type="RefSeq" id="WP_066428920.1">
    <property type="nucleotide sequence ID" value="NZ_CP014227.1"/>
</dbReference>
<proteinExistence type="predicted"/>
<evidence type="ECO:0000313" key="3">
    <source>
        <dbReference type="Proteomes" id="UP000065822"/>
    </source>
</evidence>
<evidence type="ECO:0000313" key="1">
    <source>
        <dbReference type="EMBL" id="AMD84955.1"/>
    </source>
</evidence>
<reference evidence="1 3" key="1">
    <citation type="submission" date="2016-02" db="EMBL/GenBank/DDBJ databases">
        <authorList>
            <person name="Holder M.E."/>
            <person name="Ajami N.J."/>
            <person name="Petrosino J.F."/>
        </authorList>
    </citation>
    <scope>NUCLEOTIDE SEQUENCE [LARGE SCALE GENOMIC DNA]</scope>
    <source>
        <strain evidence="1 3">CCUG 32990</strain>
    </source>
</reference>
<dbReference type="Proteomes" id="UP000065822">
    <property type="component" value="Chromosome"/>
</dbReference>
<dbReference type="KEGG" id="chg:AXF12_05145"/>
<sequence>MERSSYGDNSPNWKYLQDPEFFYKGIEGDVENLTKEDVLASFVIGLEDGGGFMFIAPSNALYVIYSDLYVEKLANSFEEFMTYAVPKDELDSDWDEDDEYDEE</sequence>
<dbReference type="Proteomes" id="UP000215539">
    <property type="component" value="Chromosome 1"/>
</dbReference>
<keyword evidence="3" id="KW-1185">Reference proteome</keyword>
<dbReference type="EMBL" id="LT906449">
    <property type="protein sequence ID" value="SNV06164.1"/>
    <property type="molecule type" value="Genomic_DNA"/>
</dbReference>
<gene>
    <name evidence="1" type="ORF">AXF12_05145</name>
    <name evidence="2" type="ORF">SAMEA44541418_00699</name>
</gene>
<dbReference type="AlphaFoldDB" id="A0AAX2GX60"/>
<protein>
    <recommendedName>
        <fullName evidence="5">Knr4/Smi1-like domain-containing protein</fullName>
    </recommendedName>
</protein>
<evidence type="ECO:0000313" key="4">
    <source>
        <dbReference type="Proteomes" id="UP000215539"/>
    </source>
</evidence>
<evidence type="ECO:0008006" key="5">
    <source>
        <dbReference type="Google" id="ProtNLM"/>
    </source>
</evidence>
<name>A0AAX2GX60_9FLAO</name>
<evidence type="ECO:0000313" key="2">
    <source>
        <dbReference type="EMBL" id="SNV06164.1"/>
    </source>
</evidence>
<reference evidence="2 4" key="2">
    <citation type="submission" date="2017-06" db="EMBL/GenBank/DDBJ databases">
        <authorList>
            <consortium name="Pathogen Informatics"/>
        </authorList>
    </citation>
    <scope>NUCLEOTIDE SEQUENCE [LARGE SCALE GENOMIC DNA]</scope>
    <source>
        <strain evidence="2 4">NCTC12947</strain>
    </source>
</reference>
<accession>A0AAX2GX60</accession>